<dbReference type="PANTHER" id="PTHR45791">
    <property type="entry name" value="CALCIUM AND INTEGRIN BINDING FAMILY MEMBER 2"/>
    <property type="match status" value="1"/>
</dbReference>
<dbReference type="SMART" id="SM00054">
    <property type="entry name" value="EFh"/>
    <property type="match status" value="3"/>
</dbReference>
<dbReference type="AlphaFoldDB" id="A0A8B8ACN1"/>
<sequence length="208" mass="24187">MGGGSSVFTHQEMDDYQELTYLTKKEIHHVYKRFRDIRPNDRNFSKHDKLNPEEIYSLPEFSVNPFKDRILRVFSSSGDGSMTFEDFLDMMSVFSDSAPLSIKIEYAFRIYDFDEDAFIGIDDIIKVIKRLIGDNCSAMLKEFSEERKKDKESLKKDPQQKVDEELKQVAESIVNDADLDNDGLLSLAEFEHVMGKTPEFAKTFRIRL</sequence>
<dbReference type="RefSeq" id="XP_022288915.1">
    <property type="nucleotide sequence ID" value="XM_022433207.1"/>
</dbReference>
<dbReference type="GO" id="GO:0000287">
    <property type="term" value="F:magnesium ion binding"/>
    <property type="evidence" value="ECO:0007669"/>
    <property type="project" value="TreeGrafter"/>
</dbReference>
<gene>
    <name evidence="7" type="primary">LOC111101002</name>
</gene>
<proteinExistence type="predicted"/>
<organism evidence="6 7">
    <name type="scientific">Crassostrea virginica</name>
    <name type="common">Eastern oyster</name>
    <dbReference type="NCBI Taxonomy" id="6565"/>
    <lineage>
        <taxon>Eukaryota</taxon>
        <taxon>Metazoa</taxon>
        <taxon>Spiralia</taxon>
        <taxon>Lophotrochozoa</taxon>
        <taxon>Mollusca</taxon>
        <taxon>Bivalvia</taxon>
        <taxon>Autobranchia</taxon>
        <taxon>Pteriomorphia</taxon>
        <taxon>Ostreida</taxon>
        <taxon>Ostreoidea</taxon>
        <taxon>Ostreidae</taxon>
        <taxon>Crassostrea</taxon>
    </lineage>
</organism>
<dbReference type="OrthoDB" id="114727at2759"/>
<reference evidence="7" key="1">
    <citation type="submission" date="2025-08" db="UniProtKB">
        <authorList>
            <consortium name="RefSeq"/>
        </authorList>
    </citation>
    <scope>IDENTIFICATION</scope>
    <source>
        <tissue evidence="7">Whole sample</tissue>
    </source>
</reference>
<evidence type="ECO:0000313" key="7">
    <source>
        <dbReference type="RefSeq" id="XP_022288915.1"/>
    </source>
</evidence>
<evidence type="ECO:0000256" key="3">
    <source>
        <dbReference type="ARBA" id="ARBA00022837"/>
    </source>
</evidence>
<dbReference type="PANTHER" id="PTHR45791:SF1">
    <property type="entry name" value="CALCIUM AND INTEGRIN BINDING FAMILY MEMBER 1"/>
    <property type="match status" value="1"/>
</dbReference>
<dbReference type="KEGG" id="cvn:111101002"/>
<dbReference type="GO" id="GO:0005509">
    <property type="term" value="F:calcium ion binding"/>
    <property type="evidence" value="ECO:0007669"/>
    <property type="project" value="InterPro"/>
</dbReference>
<dbReference type="InterPro" id="IPR018247">
    <property type="entry name" value="EF_Hand_1_Ca_BS"/>
</dbReference>
<feature type="domain" description="EF-hand" evidence="5">
    <location>
        <begin position="165"/>
        <end position="200"/>
    </location>
</feature>
<dbReference type="Gene3D" id="1.10.238.10">
    <property type="entry name" value="EF-hand"/>
    <property type="match status" value="2"/>
</dbReference>
<evidence type="ECO:0000256" key="4">
    <source>
        <dbReference type="ARBA" id="ARBA00022842"/>
    </source>
</evidence>
<keyword evidence="6" id="KW-1185">Reference proteome</keyword>
<dbReference type="Pfam" id="PF13499">
    <property type="entry name" value="EF-hand_7"/>
    <property type="match status" value="1"/>
</dbReference>
<evidence type="ECO:0000259" key="5">
    <source>
        <dbReference type="PROSITE" id="PS50222"/>
    </source>
</evidence>
<protein>
    <submittedName>
        <fullName evidence="7">Calcium and integrin-binding protein 1-like</fullName>
    </submittedName>
</protein>
<keyword evidence="4" id="KW-0460">Magnesium</keyword>
<dbReference type="InterPro" id="IPR002048">
    <property type="entry name" value="EF_hand_dom"/>
</dbReference>
<keyword evidence="2" id="KW-0677">Repeat</keyword>
<evidence type="ECO:0000256" key="1">
    <source>
        <dbReference type="ARBA" id="ARBA00022723"/>
    </source>
</evidence>
<name>A0A8B8ACN1_CRAVI</name>
<dbReference type="GeneID" id="111101002"/>
<keyword evidence="1" id="KW-0479">Metal-binding</keyword>
<dbReference type="InterPro" id="IPR011992">
    <property type="entry name" value="EF-hand-dom_pair"/>
</dbReference>
<feature type="domain" description="EF-hand" evidence="5">
    <location>
        <begin position="68"/>
        <end position="97"/>
    </location>
</feature>
<dbReference type="InterPro" id="IPR051433">
    <property type="entry name" value="CIBP"/>
</dbReference>
<dbReference type="Proteomes" id="UP000694844">
    <property type="component" value="Chromosome 6"/>
</dbReference>
<dbReference type="PROSITE" id="PS00018">
    <property type="entry name" value="EF_HAND_1"/>
    <property type="match status" value="1"/>
</dbReference>
<feature type="domain" description="EF-hand" evidence="5">
    <location>
        <begin position="99"/>
        <end position="134"/>
    </location>
</feature>
<keyword evidence="3" id="KW-0106">Calcium</keyword>
<evidence type="ECO:0000313" key="6">
    <source>
        <dbReference type="Proteomes" id="UP000694844"/>
    </source>
</evidence>
<evidence type="ECO:0000256" key="2">
    <source>
        <dbReference type="ARBA" id="ARBA00022737"/>
    </source>
</evidence>
<dbReference type="FunFam" id="1.10.238.10:FF:000035">
    <property type="entry name" value="Calcium and integrin-binding family member 2"/>
    <property type="match status" value="1"/>
</dbReference>
<accession>A0A8B8ACN1</accession>
<dbReference type="SUPFAM" id="SSF47473">
    <property type="entry name" value="EF-hand"/>
    <property type="match status" value="1"/>
</dbReference>
<dbReference type="PROSITE" id="PS50222">
    <property type="entry name" value="EF_HAND_2"/>
    <property type="match status" value="3"/>
</dbReference>